<proteinExistence type="inferred from homology"/>
<evidence type="ECO:0000256" key="1">
    <source>
        <dbReference type="ARBA" id="ARBA00010692"/>
    </source>
</evidence>
<dbReference type="AlphaFoldDB" id="A0A0E2EKX4"/>
<organism evidence="4">
    <name type="scientific">Treponema denticola H-22</name>
    <dbReference type="NCBI Taxonomy" id="999432"/>
    <lineage>
        <taxon>Bacteria</taxon>
        <taxon>Pseudomonadati</taxon>
        <taxon>Spirochaetota</taxon>
        <taxon>Spirochaetia</taxon>
        <taxon>Spirochaetales</taxon>
        <taxon>Treponemataceae</taxon>
        <taxon>Treponema</taxon>
    </lineage>
</organism>
<dbReference type="PANTHER" id="PTHR34295:SF1">
    <property type="entry name" value="BIOTIN TRANSPORTER BIOY"/>
    <property type="match status" value="1"/>
</dbReference>
<dbReference type="Proteomes" id="UP000011705">
    <property type="component" value="Chromosome"/>
</dbReference>
<evidence type="ECO:0000256" key="3">
    <source>
        <dbReference type="SAM" id="Phobius"/>
    </source>
</evidence>
<keyword evidence="3" id="KW-0812">Transmembrane</keyword>
<reference evidence="4" key="1">
    <citation type="submission" date="2012-01" db="EMBL/GenBank/DDBJ databases">
        <title>The Genome Sequence of Treponema denticola H-22.</title>
        <authorList>
            <consortium name="The Broad Institute Genome Sequencing Platform"/>
            <person name="Earl A."/>
            <person name="Ward D."/>
            <person name="Feldgarden M."/>
            <person name="Gevers D."/>
            <person name="Blanton J.M."/>
            <person name="Fenno C.J."/>
            <person name="Baranova O.V."/>
            <person name="Mathney J."/>
            <person name="Dewhirst F.E."/>
            <person name="Izard J."/>
            <person name="Young S.K."/>
            <person name="Zeng Q."/>
            <person name="Gargeya S."/>
            <person name="Fitzgerald M."/>
            <person name="Haas B."/>
            <person name="Abouelleil A."/>
            <person name="Alvarado L."/>
            <person name="Arachchi H.M."/>
            <person name="Berlin A."/>
            <person name="Chapman S.B."/>
            <person name="Gearin G."/>
            <person name="Goldberg J."/>
            <person name="Griggs A."/>
            <person name="Gujja S."/>
            <person name="Hansen M."/>
            <person name="Heiman D."/>
            <person name="Howarth C."/>
            <person name="Larimer J."/>
            <person name="Lui A."/>
            <person name="MacDonald P.J.P."/>
            <person name="McCowen C."/>
            <person name="Montmayeur A."/>
            <person name="Murphy C."/>
            <person name="Neiman D."/>
            <person name="Pearson M."/>
            <person name="Priest M."/>
            <person name="Roberts A."/>
            <person name="Saif S."/>
            <person name="Shea T."/>
            <person name="Sisk P."/>
            <person name="Stolte C."/>
            <person name="Sykes S."/>
            <person name="Wortman J."/>
            <person name="Nusbaum C."/>
            <person name="Birren B."/>
        </authorList>
    </citation>
    <scope>NUCLEOTIDE SEQUENCE [LARGE SCALE GENOMIC DNA]</scope>
    <source>
        <strain evidence="4">H-22</strain>
    </source>
</reference>
<feature type="transmembrane region" description="Helical" evidence="3">
    <location>
        <begin position="128"/>
        <end position="153"/>
    </location>
</feature>
<evidence type="ECO:0000256" key="2">
    <source>
        <dbReference type="PIRNR" id="PIRNR016661"/>
    </source>
</evidence>
<dbReference type="GO" id="GO:0005886">
    <property type="term" value="C:plasma membrane"/>
    <property type="evidence" value="ECO:0007669"/>
    <property type="project" value="UniProtKB-SubCell"/>
</dbReference>
<protein>
    <recommendedName>
        <fullName evidence="2">Biotin transporter</fullName>
    </recommendedName>
</protein>
<keyword evidence="2" id="KW-1003">Cell membrane</keyword>
<comment type="caution">
    <text evidence="4">The sequence shown here is derived from an EMBL/GenBank/DDBJ whole genome shotgun (WGS) entry which is preliminary data.</text>
</comment>
<dbReference type="GO" id="GO:0015225">
    <property type="term" value="F:biotin transmembrane transporter activity"/>
    <property type="evidence" value="ECO:0007669"/>
    <property type="project" value="UniProtKB-UniRule"/>
</dbReference>
<name>A0A0E2EKX4_TREDN</name>
<dbReference type="InterPro" id="IPR003784">
    <property type="entry name" value="BioY"/>
</dbReference>
<feature type="transmembrane region" description="Helical" evidence="3">
    <location>
        <begin position="7"/>
        <end position="31"/>
    </location>
</feature>
<feature type="transmembrane region" description="Helical" evidence="3">
    <location>
        <begin position="82"/>
        <end position="108"/>
    </location>
</feature>
<dbReference type="RefSeq" id="WP_002683054.1">
    <property type="nucleotide sequence ID" value="NZ_CM001795.1"/>
</dbReference>
<accession>A0A0E2EKX4</accession>
<comment type="subcellular location">
    <subcellularLocation>
        <location evidence="2">Cell membrane</location>
        <topology evidence="2">Multi-pass membrane protein</topology>
    </subcellularLocation>
</comment>
<evidence type="ECO:0000313" key="4">
    <source>
        <dbReference type="EMBL" id="EMB36233.1"/>
    </source>
</evidence>
<dbReference type="Pfam" id="PF02632">
    <property type="entry name" value="BioY"/>
    <property type="match status" value="1"/>
</dbReference>
<dbReference type="PIRSF" id="PIRSF016661">
    <property type="entry name" value="BioY"/>
    <property type="match status" value="1"/>
</dbReference>
<dbReference type="Gene3D" id="1.10.1760.20">
    <property type="match status" value="1"/>
</dbReference>
<keyword evidence="3" id="KW-1133">Transmembrane helix</keyword>
<keyword evidence="2 3" id="KW-0472">Membrane</keyword>
<comment type="similarity">
    <text evidence="1 2">Belongs to the BioY family.</text>
</comment>
<dbReference type="PATRIC" id="fig|999432.5.peg.439"/>
<dbReference type="EMBL" id="AGDV01000001">
    <property type="protein sequence ID" value="EMB36233.1"/>
    <property type="molecule type" value="Genomic_DNA"/>
</dbReference>
<feature type="transmembrane region" description="Helical" evidence="3">
    <location>
        <begin position="51"/>
        <end position="75"/>
    </location>
</feature>
<sequence>MSSNFKLSIMLIFVPLFAALIAVSGFIAFPLPGTPVPIVLQNMMPILTSGLLGGLYGTASTVLFLIAGLLGLPVFSGGRGGIAHLLGPTGGFLIGYLAAAAFLIIFFRKPGAKDLALVSSGKNNSIKLINYLKIIAASFSGFALIYVFGIARFMQLTNRGLFESLNLACIPYLPGDFIKMILVSALIYKLRPVTARYFLEASS</sequence>
<dbReference type="PANTHER" id="PTHR34295">
    <property type="entry name" value="BIOTIN TRANSPORTER BIOY"/>
    <property type="match status" value="1"/>
</dbReference>
<keyword evidence="2" id="KW-0813">Transport</keyword>
<feature type="transmembrane region" description="Helical" evidence="3">
    <location>
        <begin position="165"/>
        <end position="188"/>
    </location>
</feature>
<gene>
    <name evidence="4" type="ORF">HMPREF9726_00425</name>
</gene>
<dbReference type="HOGENOM" id="CLU_077931_1_1_12"/>